<dbReference type="GO" id="GO:0000155">
    <property type="term" value="F:phosphorelay sensor kinase activity"/>
    <property type="evidence" value="ECO:0007669"/>
    <property type="project" value="InterPro"/>
</dbReference>
<proteinExistence type="predicted"/>
<sequence length="387" mass="40810">MARPVVGHRPLRNDRRVMRDGLVRPFLIAVAIGGTAVRWPGGGILHPRLALPLFVLASIVAVAELFPWTRLTQPQLAAGMTVDMLLGALLLPLVHQTTGALFAYTAAAAVGWRLASRRTAMAVAAAGSVVAAAATWLAARQAPGFEQWSWWVALTAGLPVYIGMSNRDRLNAVRSARRAAEQAQRAAESEARAAALVERGRIAREIHDVLGHSLSGIAMQLDMADGLHESGREAEAAAAVRRARALAVDSIGETRRAVQALREDTLPLPETLRRMAEGSTAAFELTGTPEPLGAEATHALVRAAQEALTNVAKYAPGATVTVRLAFSGDRTALTVTNTAATGTRRPELADGTGTGLVGMRERVALLGGTLRAGPAGDGWTVEVEIPR</sequence>
<evidence type="ECO:0000256" key="4">
    <source>
        <dbReference type="ARBA" id="ARBA00022679"/>
    </source>
</evidence>
<evidence type="ECO:0000313" key="12">
    <source>
        <dbReference type="EMBL" id="KZM71684.1"/>
    </source>
</evidence>
<dbReference type="OrthoDB" id="227596at2"/>
<evidence type="ECO:0000256" key="7">
    <source>
        <dbReference type="ARBA" id="ARBA00022840"/>
    </source>
</evidence>
<feature type="domain" description="Histidine kinase/HSP90-like ATPase" evidence="10">
    <location>
        <begin position="299"/>
        <end position="386"/>
    </location>
</feature>
<evidence type="ECO:0000256" key="3">
    <source>
        <dbReference type="ARBA" id="ARBA00022553"/>
    </source>
</evidence>
<keyword evidence="8" id="KW-0902">Two-component regulatory system</keyword>
<evidence type="ECO:0000313" key="13">
    <source>
        <dbReference type="Proteomes" id="UP000076512"/>
    </source>
</evidence>
<keyword evidence="9" id="KW-0812">Transmembrane</keyword>
<evidence type="ECO:0000259" key="11">
    <source>
        <dbReference type="Pfam" id="PF07730"/>
    </source>
</evidence>
<dbReference type="Gene3D" id="3.30.565.10">
    <property type="entry name" value="Histidine kinase-like ATPase, C-terminal domain"/>
    <property type="match status" value="1"/>
</dbReference>
<dbReference type="GO" id="GO:0016020">
    <property type="term" value="C:membrane"/>
    <property type="evidence" value="ECO:0007669"/>
    <property type="project" value="InterPro"/>
</dbReference>
<feature type="transmembrane region" description="Helical" evidence="9">
    <location>
        <begin position="122"/>
        <end position="142"/>
    </location>
</feature>
<protein>
    <recommendedName>
        <fullName evidence="2">histidine kinase</fullName>
        <ecNumber evidence="2">2.7.13.3</ecNumber>
    </recommendedName>
</protein>
<comment type="caution">
    <text evidence="12">The sequence shown here is derived from an EMBL/GenBank/DDBJ whole genome shotgun (WGS) entry which is preliminary data.</text>
</comment>
<evidence type="ECO:0000259" key="10">
    <source>
        <dbReference type="Pfam" id="PF02518"/>
    </source>
</evidence>
<dbReference type="SUPFAM" id="SSF55874">
    <property type="entry name" value="ATPase domain of HSP90 chaperone/DNA topoisomerase II/histidine kinase"/>
    <property type="match status" value="1"/>
</dbReference>
<keyword evidence="4" id="KW-0808">Transferase</keyword>
<name>A0A161Z0H2_9NOCA</name>
<reference evidence="12 13" key="1">
    <citation type="submission" date="2016-04" db="EMBL/GenBank/DDBJ databases">
        <authorList>
            <person name="Evans L.H."/>
            <person name="Alamgir A."/>
            <person name="Owens N."/>
            <person name="Weber N.D."/>
            <person name="Virtaneva K."/>
            <person name="Barbian K."/>
            <person name="Babar A."/>
            <person name="Rosenke K."/>
        </authorList>
    </citation>
    <scope>NUCLEOTIDE SEQUENCE [LARGE SCALE GENOMIC DNA]</scope>
    <source>
        <strain evidence="12 13">IFM 0406</strain>
    </source>
</reference>
<dbReference type="PANTHER" id="PTHR24421">
    <property type="entry name" value="NITRATE/NITRITE SENSOR PROTEIN NARX-RELATED"/>
    <property type="match status" value="1"/>
</dbReference>
<dbReference type="InterPro" id="IPR011712">
    <property type="entry name" value="Sig_transdc_His_kin_sub3_dim/P"/>
</dbReference>
<dbReference type="GO" id="GO:0005524">
    <property type="term" value="F:ATP binding"/>
    <property type="evidence" value="ECO:0007669"/>
    <property type="project" value="UniProtKB-KW"/>
</dbReference>
<evidence type="ECO:0000256" key="5">
    <source>
        <dbReference type="ARBA" id="ARBA00022741"/>
    </source>
</evidence>
<organism evidence="12 13">
    <name type="scientific">Nocardia terpenica</name>
    <dbReference type="NCBI Taxonomy" id="455432"/>
    <lineage>
        <taxon>Bacteria</taxon>
        <taxon>Bacillati</taxon>
        <taxon>Actinomycetota</taxon>
        <taxon>Actinomycetes</taxon>
        <taxon>Mycobacteriales</taxon>
        <taxon>Nocardiaceae</taxon>
        <taxon>Nocardia</taxon>
    </lineage>
</organism>
<dbReference type="PANTHER" id="PTHR24421:SF10">
    <property type="entry name" value="NITRATE_NITRITE SENSOR PROTEIN NARQ"/>
    <property type="match status" value="1"/>
</dbReference>
<dbReference type="Pfam" id="PF07730">
    <property type="entry name" value="HisKA_3"/>
    <property type="match status" value="1"/>
</dbReference>
<dbReference type="EC" id="2.7.13.3" evidence="2"/>
<dbReference type="InterPro" id="IPR036890">
    <property type="entry name" value="HATPase_C_sf"/>
</dbReference>
<keyword evidence="3" id="KW-0597">Phosphoprotein</keyword>
<evidence type="ECO:0000256" key="8">
    <source>
        <dbReference type="ARBA" id="ARBA00023012"/>
    </source>
</evidence>
<dbReference type="Pfam" id="PF02518">
    <property type="entry name" value="HATPase_c"/>
    <property type="match status" value="1"/>
</dbReference>
<evidence type="ECO:0000256" key="1">
    <source>
        <dbReference type="ARBA" id="ARBA00000085"/>
    </source>
</evidence>
<evidence type="ECO:0000256" key="2">
    <source>
        <dbReference type="ARBA" id="ARBA00012438"/>
    </source>
</evidence>
<dbReference type="STRING" id="455432.AWN90_02905"/>
<evidence type="ECO:0000256" key="9">
    <source>
        <dbReference type="SAM" id="Phobius"/>
    </source>
</evidence>
<keyword evidence="13" id="KW-1185">Reference proteome</keyword>
<feature type="domain" description="Signal transduction histidine kinase subgroup 3 dimerisation and phosphoacceptor" evidence="11">
    <location>
        <begin position="198"/>
        <end position="266"/>
    </location>
</feature>
<evidence type="ECO:0000256" key="6">
    <source>
        <dbReference type="ARBA" id="ARBA00022777"/>
    </source>
</evidence>
<dbReference type="CDD" id="cd16917">
    <property type="entry name" value="HATPase_UhpB-NarQ-NarX-like"/>
    <property type="match status" value="1"/>
</dbReference>
<dbReference type="GO" id="GO:0046983">
    <property type="term" value="F:protein dimerization activity"/>
    <property type="evidence" value="ECO:0007669"/>
    <property type="project" value="InterPro"/>
</dbReference>
<keyword evidence="5" id="KW-0547">Nucleotide-binding</keyword>
<dbReference type="InterPro" id="IPR003594">
    <property type="entry name" value="HATPase_dom"/>
</dbReference>
<keyword evidence="7" id="KW-0067">ATP-binding</keyword>
<dbReference type="InterPro" id="IPR050482">
    <property type="entry name" value="Sensor_HK_TwoCompSys"/>
</dbReference>
<dbReference type="Gene3D" id="1.20.5.1930">
    <property type="match status" value="1"/>
</dbReference>
<keyword evidence="6 12" id="KW-0418">Kinase</keyword>
<comment type="catalytic activity">
    <reaction evidence="1">
        <text>ATP + protein L-histidine = ADP + protein N-phospho-L-histidine.</text>
        <dbReference type="EC" id="2.7.13.3"/>
    </reaction>
</comment>
<gene>
    <name evidence="12" type="ORF">AWN90_02905</name>
</gene>
<accession>A0A161Z0H2</accession>
<feature type="transmembrane region" description="Helical" evidence="9">
    <location>
        <begin position="148"/>
        <end position="164"/>
    </location>
</feature>
<dbReference type="RefSeq" id="WP_067577418.1">
    <property type="nucleotide sequence ID" value="NZ_JABMCZ010000003.1"/>
</dbReference>
<feature type="transmembrane region" description="Helical" evidence="9">
    <location>
        <begin position="21"/>
        <end position="37"/>
    </location>
</feature>
<dbReference type="AlphaFoldDB" id="A0A161Z0H2"/>
<keyword evidence="9" id="KW-0472">Membrane</keyword>
<keyword evidence="9" id="KW-1133">Transmembrane helix</keyword>
<dbReference type="Proteomes" id="UP000076512">
    <property type="component" value="Unassembled WGS sequence"/>
</dbReference>
<feature type="transmembrane region" description="Helical" evidence="9">
    <location>
        <begin position="49"/>
        <end position="69"/>
    </location>
</feature>
<dbReference type="EMBL" id="LWGR01000012">
    <property type="protein sequence ID" value="KZM71684.1"/>
    <property type="molecule type" value="Genomic_DNA"/>
</dbReference>